<dbReference type="EC" id="2.7.11.24" evidence="2"/>
<dbReference type="PROSITE" id="PS50011">
    <property type="entry name" value="PROTEIN_KINASE_DOM"/>
    <property type="match status" value="1"/>
</dbReference>
<dbReference type="EMBL" id="HBGH01008652">
    <property type="protein sequence ID" value="CAD9232661.1"/>
    <property type="molecule type" value="Transcribed_RNA"/>
</dbReference>
<protein>
    <recommendedName>
        <fullName evidence="2">mitogen-activated protein kinase</fullName>
        <ecNumber evidence="2">2.7.11.24</ecNumber>
    </recommendedName>
</protein>
<keyword evidence="3" id="KW-0723">Serine/threonine-protein kinase</keyword>
<evidence type="ECO:0000256" key="4">
    <source>
        <dbReference type="ARBA" id="ARBA00022553"/>
    </source>
</evidence>
<dbReference type="AlphaFoldDB" id="A0A7S1TCU8"/>
<dbReference type="PANTHER" id="PTHR24055">
    <property type="entry name" value="MITOGEN-ACTIVATED PROTEIN KINASE"/>
    <property type="match status" value="1"/>
</dbReference>
<name>A0A7S1TCU8_9RHOD</name>
<evidence type="ECO:0000256" key="5">
    <source>
        <dbReference type="ARBA" id="ARBA00022679"/>
    </source>
</evidence>
<dbReference type="Pfam" id="PF00069">
    <property type="entry name" value="Pkinase"/>
    <property type="match status" value="1"/>
</dbReference>
<evidence type="ECO:0000256" key="8">
    <source>
        <dbReference type="ARBA" id="ARBA00022840"/>
    </source>
</evidence>
<dbReference type="Gene3D" id="1.10.510.10">
    <property type="entry name" value="Transferase(Phosphotransferase) domain 1"/>
    <property type="match status" value="1"/>
</dbReference>
<dbReference type="Gene3D" id="3.30.200.20">
    <property type="entry name" value="Phosphorylase Kinase, domain 1"/>
    <property type="match status" value="1"/>
</dbReference>
<evidence type="ECO:0000313" key="11">
    <source>
        <dbReference type="EMBL" id="CAD9232661.1"/>
    </source>
</evidence>
<evidence type="ECO:0000256" key="9">
    <source>
        <dbReference type="PROSITE-ProRule" id="PRU10141"/>
    </source>
</evidence>
<dbReference type="PROSITE" id="PS00107">
    <property type="entry name" value="PROTEIN_KINASE_ATP"/>
    <property type="match status" value="1"/>
</dbReference>
<dbReference type="InterPro" id="IPR050117">
    <property type="entry name" value="MAPK"/>
</dbReference>
<keyword evidence="7" id="KW-0418">Kinase</keyword>
<keyword evidence="6 9" id="KW-0547">Nucleotide-binding</keyword>
<evidence type="ECO:0000256" key="2">
    <source>
        <dbReference type="ARBA" id="ARBA00012411"/>
    </source>
</evidence>
<dbReference type="GO" id="GO:0005524">
    <property type="term" value="F:ATP binding"/>
    <property type="evidence" value="ECO:0007669"/>
    <property type="project" value="UniProtKB-UniRule"/>
</dbReference>
<dbReference type="InterPro" id="IPR017441">
    <property type="entry name" value="Protein_kinase_ATP_BS"/>
</dbReference>
<sequence length="136" mass="15644">MQTRSFNVLGLRFEVPDRYTLIKPIGQGAYGIVCSAHDNETGNKVAIKKISGIFENAVDCKRTLRELKLLKHFEHENVISIVDIYLSINDGDTFHDVYTVTELMDTDLHQIISSNQDLSDEHIQYFIYQILRALKQ</sequence>
<dbReference type="InterPro" id="IPR000719">
    <property type="entry name" value="Prot_kinase_dom"/>
</dbReference>
<organism evidence="11">
    <name type="scientific">Compsopogon caeruleus</name>
    <dbReference type="NCBI Taxonomy" id="31354"/>
    <lineage>
        <taxon>Eukaryota</taxon>
        <taxon>Rhodophyta</taxon>
        <taxon>Compsopogonophyceae</taxon>
        <taxon>Compsopogonales</taxon>
        <taxon>Compsopogonaceae</taxon>
        <taxon>Compsopogon</taxon>
    </lineage>
</organism>
<feature type="domain" description="Protein kinase" evidence="10">
    <location>
        <begin position="19"/>
        <end position="136"/>
    </location>
</feature>
<comment type="cofactor">
    <cofactor evidence="1">
        <name>Mg(2+)</name>
        <dbReference type="ChEBI" id="CHEBI:18420"/>
    </cofactor>
</comment>
<evidence type="ECO:0000256" key="6">
    <source>
        <dbReference type="ARBA" id="ARBA00022741"/>
    </source>
</evidence>
<dbReference type="InterPro" id="IPR011009">
    <property type="entry name" value="Kinase-like_dom_sf"/>
</dbReference>
<dbReference type="GO" id="GO:0004707">
    <property type="term" value="F:MAP kinase activity"/>
    <property type="evidence" value="ECO:0007669"/>
    <property type="project" value="UniProtKB-EC"/>
</dbReference>
<dbReference type="SMART" id="SM00220">
    <property type="entry name" value="S_TKc"/>
    <property type="match status" value="1"/>
</dbReference>
<proteinExistence type="predicted"/>
<gene>
    <name evidence="11" type="ORF">CCAE0312_LOCUS4744</name>
</gene>
<evidence type="ECO:0000256" key="1">
    <source>
        <dbReference type="ARBA" id="ARBA00001946"/>
    </source>
</evidence>
<evidence type="ECO:0000256" key="3">
    <source>
        <dbReference type="ARBA" id="ARBA00022527"/>
    </source>
</evidence>
<evidence type="ECO:0000259" key="10">
    <source>
        <dbReference type="PROSITE" id="PS50011"/>
    </source>
</evidence>
<keyword evidence="8 9" id="KW-0067">ATP-binding</keyword>
<evidence type="ECO:0000256" key="7">
    <source>
        <dbReference type="ARBA" id="ARBA00022777"/>
    </source>
</evidence>
<keyword evidence="4" id="KW-0597">Phosphoprotein</keyword>
<dbReference type="FunFam" id="3.30.200.20:FF:000028">
    <property type="entry name" value="Mitogen-activated protein kinase"/>
    <property type="match status" value="1"/>
</dbReference>
<accession>A0A7S1TCU8</accession>
<keyword evidence="5" id="KW-0808">Transferase</keyword>
<reference evidence="11" key="1">
    <citation type="submission" date="2021-01" db="EMBL/GenBank/DDBJ databases">
        <authorList>
            <person name="Corre E."/>
            <person name="Pelletier E."/>
            <person name="Niang G."/>
            <person name="Scheremetjew M."/>
            <person name="Finn R."/>
            <person name="Kale V."/>
            <person name="Holt S."/>
            <person name="Cochrane G."/>
            <person name="Meng A."/>
            <person name="Brown T."/>
            <person name="Cohen L."/>
        </authorList>
    </citation>
    <scope>NUCLEOTIDE SEQUENCE</scope>
    <source>
        <strain evidence="11">SAG 36.94</strain>
    </source>
</reference>
<feature type="binding site" evidence="9">
    <location>
        <position position="49"/>
    </location>
    <ligand>
        <name>ATP</name>
        <dbReference type="ChEBI" id="CHEBI:30616"/>
    </ligand>
</feature>
<dbReference type="SUPFAM" id="SSF56112">
    <property type="entry name" value="Protein kinase-like (PK-like)"/>
    <property type="match status" value="1"/>
</dbReference>